<gene>
    <name evidence="3" type="primary">LOC111302420</name>
</gene>
<reference evidence="3" key="1">
    <citation type="submission" date="2025-08" db="UniProtKB">
        <authorList>
            <consortium name="RefSeq"/>
        </authorList>
    </citation>
    <scope>IDENTIFICATION</scope>
    <source>
        <tissue evidence="3">Fruit stalk</tissue>
    </source>
</reference>
<dbReference type="KEGG" id="dzi:111302420"/>
<evidence type="ECO:0000256" key="1">
    <source>
        <dbReference type="SAM" id="Coils"/>
    </source>
</evidence>
<name>A0A6P5ZNZ5_DURZI</name>
<keyword evidence="2" id="KW-1185">Reference proteome</keyword>
<keyword evidence="1" id="KW-0175">Coiled coil</keyword>
<feature type="coiled-coil region" evidence="1">
    <location>
        <begin position="21"/>
        <end position="48"/>
    </location>
</feature>
<protein>
    <submittedName>
        <fullName evidence="3">F-box protein At1g30200-like</fullName>
    </submittedName>
</protein>
<sequence>MVAFIAMGRKATAHFDKTMNIDNLFRNRRKKKKRKEEEEEDLDNFDCLPGAFLLIFNKLQETKSLTKCLLVSERFSFLVPFNTIFISIPSVQHLFKPNTASYVNTLRLLVNNLFLKPLKCFHQITNPKSAATRSFYSSYYQPNGVLNNFKEIKSLHLELPSHGEELGSGSGASFLKWKAALESYLKSCIILGATSFERSNKFSSSFCYQQNARECIEETLTDYELNLRVIWTIPCLICSSTRHYLFKQILLDHPIPMLHRVQISDAYKKGKFYFGKQGLVDMRNSMNSQQEILESSSLERTPALELSIRLWYLPML</sequence>
<organism evidence="2 3">
    <name type="scientific">Durio zibethinus</name>
    <name type="common">Durian</name>
    <dbReference type="NCBI Taxonomy" id="66656"/>
    <lineage>
        <taxon>Eukaryota</taxon>
        <taxon>Viridiplantae</taxon>
        <taxon>Streptophyta</taxon>
        <taxon>Embryophyta</taxon>
        <taxon>Tracheophyta</taxon>
        <taxon>Spermatophyta</taxon>
        <taxon>Magnoliopsida</taxon>
        <taxon>eudicotyledons</taxon>
        <taxon>Gunneridae</taxon>
        <taxon>Pentapetalae</taxon>
        <taxon>rosids</taxon>
        <taxon>malvids</taxon>
        <taxon>Malvales</taxon>
        <taxon>Malvaceae</taxon>
        <taxon>Helicteroideae</taxon>
        <taxon>Durio</taxon>
    </lineage>
</organism>
<dbReference type="PANTHER" id="PTHR31215">
    <property type="entry name" value="OS05G0510400 PROTEIN-RELATED"/>
    <property type="match status" value="1"/>
</dbReference>
<dbReference type="RefSeq" id="XP_022754076.1">
    <property type="nucleotide sequence ID" value="XM_022898341.1"/>
</dbReference>
<evidence type="ECO:0000313" key="3">
    <source>
        <dbReference type="RefSeq" id="XP_022754076.1"/>
    </source>
</evidence>
<dbReference type="AlphaFoldDB" id="A0A6P5ZNZ5"/>
<dbReference type="GeneID" id="111302420"/>
<proteinExistence type="predicted"/>
<accession>A0A6P5ZNZ5</accession>
<dbReference type="OrthoDB" id="812961at2759"/>
<evidence type="ECO:0000313" key="2">
    <source>
        <dbReference type="Proteomes" id="UP000515121"/>
    </source>
</evidence>
<dbReference type="InterPro" id="IPR044809">
    <property type="entry name" value="AUF1-like"/>
</dbReference>
<dbReference type="Proteomes" id="UP000515121">
    <property type="component" value="Unplaced"/>
</dbReference>